<name>A0A1A5YPT8_9BACL</name>
<protein>
    <submittedName>
        <fullName evidence="2">Cupin</fullName>
    </submittedName>
</protein>
<dbReference type="AlphaFoldDB" id="A0A1A5YPT8"/>
<accession>A0A1A5YPT8</accession>
<proteinExistence type="predicted"/>
<evidence type="ECO:0000313" key="2">
    <source>
        <dbReference type="EMBL" id="OBR67568.1"/>
    </source>
</evidence>
<dbReference type="Proteomes" id="UP000092024">
    <property type="component" value="Unassembled WGS sequence"/>
</dbReference>
<gene>
    <name evidence="2" type="ORF">A7K91_22035</name>
</gene>
<evidence type="ECO:0000259" key="1">
    <source>
        <dbReference type="Pfam" id="PF07883"/>
    </source>
</evidence>
<dbReference type="InterPro" id="IPR013096">
    <property type="entry name" value="Cupin_2"/>
</dbReference>
<dbReference type="Pfam" id="PF07883">
    <property type="entry name" value="Cupin_2"/>
    <property type="match status" value="1"/>
</dbReference>
<dbReference type="PANTHER" id="PTHR37694">
    <property type="entry name" value="SLR8022 PROTEIN"/>
    <property type="match status" value="1"/>
</dbReference>
<evidence type="ECO:0000313" key="3">
    <source>
        <dbReference type="Proteomes" id="UP000092024"/>
    </source>
</evidence>
<dbReference type="STRING" id="1844972.A7K91_22035"/>
<feature type="domain" description="Cupin type-2" evidence="1">
    <location>
        <begin position="45"/>
        <end position="110"/>
    </location>
</feature>
<organism evidence="2 3">
    <name type="scientific">Paenibacillus oryzae</name>
    <dbReference type="NCBI Taxonomy" id="1844972"/>
    <lineage>
        <taxon>Bacteria</taxon>
        <taxon>Bacillati</taxon>
        <taxon>Bacillota</taxon>
        <taxon>Bacilli</taxon>
        <taxon>Bacillales</taxon>
        <taxon>Paenibacillaceae</taxon>
        <taxon>Paenibacillus</taxon>
    </lineage>
</organism>
<dbReference type="PANTHER" id="PTHR37694:SF1">
    <property type="entry name" value="SLR8022 PROTEIN"/>
    <property type="match status" value="1"/>
</dbReference>
<dbReference type="OrthoDB" id="9793184at2"/>
<dbReference type="Gene3D" id="2.60.120.10">
    <property type="entry name" value="Jelly Rolls"/>
    <property type="match status" value="1"/>
</dbReference>
<dbReference type="SUPFAM" id="SSF51182">
    <property type="entry name" value="RmlC-like cupins"/>
    <property type="match status" value="1"/>
</dbReference>
<sequence length="116" mass="12605">MGQDLFIQKLPQAKVIELKEQIAYGDQQVSSMTLVQLPELGITLFAVGQGQQIRKHTTPGDALVQILDGAATITIGENRYRVAAGESIVMPAHIPHALEANEEAFKMLLVVVKGKK</sequence>
<dbReference type="InterPro" id="IPR014710">
    <property type="entry name" value="RmlC-like_jellyroll"/>
</dbReference>
<keyword evidence="3" id="KW-1185">Reference proteome</keyword>
<dbReference type="EMBL" id="LYPA01000032">
    <property type="protein sequence ID" value="OBR67568.1"/>
    <property type="molecule type" value="Genomic_DNA"/>
</dbReference>
<comment type="caution">
    <text evidence="2">The sequence shown here is derived from an EMBL/GenBank/DDBJ whole genome shotgun (WGS) entry which is preliminary data.</text>
</comment>
<dbReference type="InterPro" id="IPR011051">
    <property type="entry name" value="RmlC_Cupin_sf"/>
</dbReference>
<reference evidence="2 3" key="1">
    <citation type="submission" date="2016-05" db="EMBL/GenBank/DDBJ databases">
        <title>Paenibacillus oryzae. sp. nov., isolated from the rice root.</title>
        <authorList>
            <person name="Zhang J."/>
            <person name="Zhang X."/>
        </authorList>
    </citation>
    <scope>NUCLEOTIDE SEQUENCE [LARGE SCALE GENOMIC DNA]</scope>
    <source>
        <strain evidence="2 3">1DrF-4</strain>
    </source>
</reference>
<dbReference type="CDD" id="cd02230">
    <property type="entry name" value="cupin_HP0902-like"/>
    <property type="match status" value="1"/>
</dbReference>
<dbReference type="RefSeq" id="WP_068680362.1">
    <property type="nucleotide sequence ID" value="NZ_LYPA01000032.1"/>
</dbReference>